<evidence type="ECO:0000256" key="1">
    <source>
        <dbReference type="ARBA" id="ARBA00001933"/>
    </source>
</evidence>
<dbReference type="Gene3D" id="3.40.640.10">
    <property type="entry name" value="Type I PLP-dependent aspartate aminotransferase-like (Major domain)"/>
    <property type="match status" value="1"/>
</dbReference>
<dbReference type="STRING" id="88036.D8T3R3"/>
<dbReference type="InterPro" id="IPR054542">
    <property type="entry name" value="Cys_met_metab_PP"/>
</dbReference>
<keyword evidence="7" id="KW-1185">Reference proteome</keyword>
<evidence type="ECO:0000256" key="2">
    <source>
        <dbReference type="ARBA" id="ARBA00009077"/>
    </source>
</evidence>
<sequence>MDFEVATLCCHSGKPLAKGSAKQVLCLASANKFDKFSDYAEAAHVYRRYGSPNTKELGDAIALLEGGESGLACSSGMGAILAALLAVCKRGDVLVAPRDPYGGTYDLLVNDFDRFGISVRLEDVLDLVRLDATLSELYAAATAGVSGRIAVFVETFSNPLVKVADIPAISKLCKKYGCVLIVDNTFGTPVQLKPLKQGADMVVHSATKFLGGHNDAMAGALVGSSEYVTSAAGIVARWGLAASPFDSWLVLRGIQTLKVRIQRQWQSASILSQRLSAHPLPLRVHAAQGCSIVALEVPNGLDGAAAAIDAFQMITLCPSLGGVTTTVSHSASSSHSFLPRDQRIALGITDGLLRISVGLEHVDDIWADLERGIFAAAATSHPGR</sequence>
<dbReference type="GO" id="GO:0005737">
    <property type="term" value="C:cytoplasm"/>
    <property type="evidence" value="ECO:0000318"/>
    <property type="project" value="GO_Central"/>
</dbReference>
<accession>D8T3R3</accession>
<proteinExistence type="inferred from homology"/>
<dbReference type="GO" id="GO:0016846">
    <property type="term" value="F:carbon-sulfur lyase activity"/>
    <property type="evidence" value="ECO:0000318"/>
    <property type="project" value="GO_Central"/>
</dbReference>
<dbReference type="FunFam" id="3.40.640.10:FF:000046">
    <property type="entry name" value="Cystathionine gamma-lyase"/>
    <property type="match status" value="1"/>
</dbReference>
<dbReference type="PANTHER" id="PTHR11808:SF89">
    <property type="entry name" value="METHIONINE GAMMA-LYASE"/>
    <property type="match status" value="1"/>
</dbReference>
<gene>
    <name evidence="6" type="ORF">SELMODRAFT_131287</name>
</gene>
<dbReference type="GO" id="GO:0030170">
    <property type="term" value="F:pyridoxal phosphate binding"/>
    <property type="evidence" value="ECO:0000318"/>
    <property type="project" value="GO_Central"/>
</dbReference>
<keyword evidence="3 4" id="KW-0663">Pyridoxal phosphate</keyword>
<evidence type="ECO:0000256" key="4">
    <source>
        <dbReference type="PIRSR" id="PIRSR001434-2"/>
    </source>
</evidence>
<evidence type="ECO:0008006" key="8">
    <source>
        <dbReference type="Google" id="ProtNLM"/>
    </source>
</evidence>
<feature type="modified residue" description="N6-(pyridoxal phosphate)lysine" evidence="4">
    <location>
        <position position="208"/>
    </location>
</feature>
<dbReference type="Gene3D" id="3.90.1150.10">
    <property type="entry name" value="Aspartate Aminotransferase, domain 1"/>
    <property type="match status" value="1"/>
</dbReference>
<organism evidence="7">
    <name type="scientific">Selaginella moellendorffii</name>
    <name type="common">Spikemoss</name>
    <dbReference type="NCBI Taxonomy" id="88036"/>
    <lineage>
        <taxon>Eukaryota</taxon>
        <taxon>Viridiplantae</taxon>
        <taxon>Streptophyta</taxon>
        <taxon>Embryophyta</taxon>
        <taxon>Tracheophyta</taxon>
        <taxon>Lycopodiopsida</taxon>
        <taxon>Selaginellales</taxon>
        <taxon>Selaginellaceae</taxon>
        <taxon>Selaginella</taxon>
    </lineage>
</organism>
<dbReference type="Gramene" id="EFJ08678">
    <property type="protein sequence ID" value="EFJ08678"/>
    <property type="gene ID" value="SELMODRAFT_131287"/>
</dbReference>
<dbReference type="EMBL" id="GL377671">
    <property type="protein sequence ID" value="EFJ08678.1"/>
    <property type="molecule type" value="Genomic_DNA"/>
</dbReference>
<dbReference type="AlphaFoldDB" id="D8T3R3"/>
<reference evidence="6 7" key="1">
    <citation type="journal article" date="2011" name="Science">
        <title>The Selaginella genome identifies genetic changes associated with the evolution of vascular plants.</title>
        <authorList>
            <person name="Banks J.A."/>
            <person name="Nishiyama T."/>
            <person name="Hasebe M."/>
            <person name="Bowman J.L."/>
            <person name="Gribskov M."/>
            <person name="dePamphilis C."/>
            <person name="Albert V.A."/>
            <person name="Aono N."/>
            <person name="Aoyama T."/>
            <person name="Ambrose B.A."/>
            <person name="Ashton N.W."/>
            <person name="Axtell M.J."/>
            <person name="Barker E."/>
            <person name="Barker M.S."/>
            <person name="Bennetzen J.L."/>
            <person name="Bonawitz N.D."/>
            <person name="Chapple C."/>
            <person name="Cheng C."/>
            <person name="Correa L.G."/>
            <person name="Dacre M."/>
            <person name="DeBarry J."/>
            <person name="Dreyer I."/>
            <person name="Elias M."/>
            <person name="Engstrom E.M."/>
            <person name="Estelle M."/>
            <person name="Feng L."/>
            <person name="Finet C."/>
            <person name="Floyd S.K."/>
            <person name="Frommer W.B."/>
            <person name="Fujita T."/>
            <person name="Gramzow L."/>
            <person name="Gutensohn M."/>
            <person name="Harholt J."/>
            <person name="Hattori M."/>
            <person name="Heyl A."/>
            <person name="Hirai T."/>
            <person name="Hiwatashi Y."/>
            <person name="Ishikawa M."/>
            <person name="Iwata M."/>
            <person name="Karol K.G."/>
            <person name="Koehler B."/>
            <person name="Kolukisaoglu U."/>
            <person name="Kubo M."/>
            <person name="Kurata T."/>
            <person name="Lalonde S."/>
            <person name="Li K."/>
            <person name="Li Y."/>
            <person name="Litt A."/>
            <person name="Lyons E."/>
            <person name="Manning G."/>
            <person name="Maruyama T."/>
            <person name="Michael T.P."/>
            <person name="Mikami K."/>
            <person name="Miyazaki S."/>
            <person name="Morinaga S."/>
            <person name="Murata T."/>
            <person name="Mueller-Roeber B."/>
            <person name="Nelson D.R."/>
            <person name="Obara M."/>
            <person name="Oguri Y."/>
            <person name="Olmstead R.G."/>
            <person name="Onodera N."/>
            <person name="Petersen B.L."/>
            <person name="Pils B."/>
            <person name="Prigge M."/>
            <person name="Rensing S.A."/>
            <person name="Riano-Pachon D.M."/>
            <person name="Roberts A.W."/>
            <person name="Sato Y."/>
            <person name="Scheller H.V."/>
            <person name="Schulz B."/>
            <person name="Schulz C."/>
            <person name="Shakirov E.V."/>
            <person name="Shibagaki N."/>
            <person name="Shinohara N."/>
            <person name="Shippen D.E."/>
            <person name="Soerensen I."/>
            <person name="Sotooka R."/>
            <person name="Sugimoto N."/>
            <person name="Sugita M."/>
            <person name="Sumikawa N."/>
            <person name="Tanurdzic M."/>
            <person name="Theissen G."/>
            <person name="Ulvskov P."/>
            <person name="Wakazuki S."/>
            <person name="Weng J.K."/>
            <person name="Willats W.W."/>
            <person name="Wipf D."/>
            <person name="Wolf P.G."/>
            <person name="Yang L."/>
            <person name="Zimmer A.D."/>
            <person name="Zhu Q."/>
            <person name="Mitros T."/>
            <person name="Hellsten U."/>
            <person name="Loque D."/>
            <person name="Otillar R."/>
            <person name="Salamov A."/>
            <person name="Schmutz J."/>
            <person name="Shapiro H."/>
            <person name="Lindquist E."/>
            <person name="Lucas S."/>
            <person name="Rokhsar D."/>
            <person name="Grigoriev I.V."/>
        </authorList>
    </citation>
    <scope>NUCLEOTIDE SEQUENCE [LARGE SCALE GENOMIC DNA]</scope>
</reference>
<dbReference type="InterPro" id="IPR015424">
    <property type="entry name" value="PyrdxlP-dep_Trfase"/>
</dbReference>
<dbReference type="GO" id="GO:0019346">
    <property type="term" value="P:transsulfuration"/>
    <property type="evidence" value="ECO:0000318"/>
    <property type="project" value="GO_Central"/>
</dbReference>
<dbReference type="OMA" id="TTCVQGG"/>
<protein>
    <recommendedName>
        <fullName evidence="8">Cystathionine gamma-synthase</fullName>
    </recommendedName>
</protein>
<dbReference type="OrthoDB" id="3512640at2759"/>
<comment type="similarity">
    <text evidence="2 5">Belongs to the trans-sulfuration enzymes family.</text>
</comment>
<dbReference type="SUPFAM" id="SSF53383">
    <property type="entry name" value="PLP-dependent transferases"/>
    <property type="match status" value="1"/>
</dbReference>
<dbReference type="InParanoid" id="D8T3R3"/>
<dbReference type="Pfam" id="PF01053">
    <property type="entry name" value="Cys_Met_Meta_PP"/>
    <property type="match status" value="1"/>
</dbReference>
<evidence type="ECO:0000256" key="3">
    <source>
        <dbReference type="ARBA" id="ARBA00022898"/>
    </source>
</evidence>
<evidence type="ECO:0000313" key="7">
    <source>
        <dbReference type="Proteomes" id="UP000001514"/>
    </source>
</evidence>
<name>D8T3R3_SELML</name>
<comment type="cofactor">
    <cofactor evidence="1 5">
        <name>pyridoxal 5'-phosphate</name>
        <dbReference type="ChEBI" id="CHEBI:597326"/>
    </cofactor>
</comment>
<dbReference type="HOGENOM" id="CLU_018986_2_0_1"/>
<dbReference type="PANTHER" id="PTHR11808">
    <property type="entry name" value="TRANS-SULFURATION ENZYME FAMILY MEMBER"/>
    <property type="match status" value="1"/>
</dbReference>
<dbReference type="InterPro" id="IPR015421">
    <property type="entry name" value="PyrdxlP-dep_Trfase_major"/>
</dbReference>
<dbReference type="PROSITE" id="PS00868">
    <property type="entry name" value="CYS_MET_METAB_PP"/>
    <property type="match status" value="1"/>
</dbReference>
<evidence type="ECO:0000313" key="6">
    <source>
        <dbReference type="EMBL" id="EFJ08678.1"/>
    </source>
</evidence>
<dbReference type="InterPro" id="IPR015422">
    <property type="entry name" value="PyrdxlP-dep_Trfase_small"/>
</dbReference>
<dbReference type="InterPro" id="IPR000277">
    <property type="entry name" value="Cys/Met-Metab_PyrdxlP-dep_enz"/>
</dbReference>
<dbReference type="eggNOG" id="KOG0053">
    <property type="taxonomic scope" value="Eukaryota"/>
</dbReference>
<dbReference type="PIRSF" id="PIRSF001434">
    <property type="entry name" value="CGS"/>
    <property type="match status" value="1"/>
</dbReference>
<dbReference type="Proteomes" id="UP000001514">
    <property type="component" value="Unassembled WGS sequence"/>
</dbReference>
<evidence type="ECO:0000256" key="5">
    <source>
        <dbReference type="RuleBase" id="RU362118"/>
    </source>
</evidence>
<dbReference type="KEGG" id="smo:SELMODRAFT_131287"/>